<gene>
    <name evidence="4" type="ORF">JK364_54785</name>
</gene>
<feature type="non-terminal residue" evidence="4">
    <location>
        <position position="1"/>
    </location>
</feature>
<name>A0ABS1Q978_9ACTN</name>
<dbReference type="Gene3D" id="3.40.47.10">
    <property type="match status" value="1"/>
</dbReference>
<feature type="non-terminal residue" evidence="4">
    <location>
        <position position="111"/>
    </location>
</feature>
<feature type="domain" description="Polyketide synthase C-terminal extension" evidence="3">
    <location>
        <begin position="12"/>
        <end position="102"/>
    </location>
</feature>
<dbReference type="InterPro" id="IPR016039">
    <property type="entry name" value="Thiolase-like"/>
</dbReference>
<dbReference type="SUPFAM" id="SSF53901">
    <property type="entry name" value="Thiolase-like"/>
    <property type="match status" value="1"/>
</dbReference>
<reference evidence="4 5" key="1">
    <citation type="submission" date="2021-01" db="EMBL/GenBank/DDBJ databases">
        <title>WGS of actinomycetes isolated from Thailand.</title>
        <authorList>
            <person name="Thawai C."/>
        </authorList>
    </citation>
    <scope>NUCLEOTIDE SEQUENCE [LARGE SCALE GENOMIC DNA]</scope>
    <source>
        <strain evidence="4 5">CA3R110</strain>
    </source>
</reference>
<keyword evidence="5" id="KW-1185">Reference proteome</keyword>
<proteinExistence type="predicted"/>
<sequence length="111" mass="11695">GVLPRTLHVDEPSREVDWASGAVELLTEAREWPVNGHPRRAGVSSFGLSGTNAHVILEEAPVVEEVPVVGEGVGEAGLRVVPSVIPWVVSARSAAALVAQAGRLVEFVESR</sequence>
<keyword evidence="1" id="KW-0808">Transferase</keyword>
<dbReference type="RefSeq" id="WP_307841752.1">
    <property type="nucleotide sequence ID" value="NZ_JAERRG010000241.1"/>
</dbReference>
<dbReference type="PANTHER" id="PTHR43775:SF51">
    <property type="entry name" value="INACTIVE PHENOLPHTHIOCEROL SYNTHESIS POLYKETIDE SYNTHASE TYPE I PKS1-RELATED"/>
    <property type="match status" value="1"/>
</dbReference>
<evidence type="ECO:0000313" key="4">
    <source>
        <dbReference type="EMBL" id="MBL1121227.1"/>
    </source>
</evidence>
<dbReference type="EMBL" id="JAERRG010000241">
    <property type="protein sequence ID" value="MBL1121227.1"/>
    <property type="molecule type" value="Genomic_DNA"/>
</dbReference>
<evidence type="ECO:0000256" key="1">
    <source>
        <dbReference type="ARBA" id="ARBA00022679"/>
    </source>
</evidence>
<dbReference type="PANTHER" id="PTHR43775">
    <property type="entry name" value="FATTY ACID SYNTHASE"/>
    <property type="match status" value="1"/>
</dbReference>
<protein>
    <submittedName>
        <fullName evidence="4">Polyketide synthase</fullName>
    </submittedName>
</protein>
<keyword evidence="2" id="KW-0511">Multifunctional enzyme</keyword>
<comment type="caution">
    <text evidence="4">The sequence shown here is derived from an EMBL/GenBank/DDBJ whole genome shotgun (WGS) entry which is preliminary data.</text>
</comment>
<evidence type="ECO:0000259" key="3">
    <source>
        <dbReference type="Pfam" id="PF16197"/>
    </source>
</evidence>
<evidence type="ECO:0000313" key="5">
    <source>
        <dbReference type="Proteomes" id="UP000621510"/>
    </source>
</evidence>
<organism evidence="4 5">
    <name type="scientific">Streptomyces endocoffeicus</name>
    <dbReference type="NCBI Taxonomy" id="2898945"/>
    <lineage>
        <taxon>Bacteria</taxon>
        <taxon>Bacillati</taxon>
        <taxon>Actinomycetota</taxon>
        <taxon>Actinomycetes</taxon>
        <taxon>Kitasatosporales</taxon>
        <taxon>Streptomycetaceae</taxon>
        <taxon>Streptomyces</taxon>
    </lineage>
</organism>
<dbReference type="Proteomes" id="UP000621510">
    <property type="component" value="Unassembled WGS sequence"/>
</dbReference>
<dbReference type="Pfam" id="PF16197">
    <property type="entry name" value="KAsynt_C_assoc"/>
    <property type="match status" value="1"/>
</dbReference>
<dbReference type="InterPro" id="IPR032821">
    <property type="entry name" value="PKS_assoc"/>
</dbReference>
<dbReference type="InterPro" id="IPR050091">
    <property type="entry name" value="PKS_NRPS_Biosynth_Enz"/>
</dbReference>
<evidence type="ECO:0000256" key="2">
    <source>
        <dbReference type="ARBA" id="ARBA00023268"/>
    </source>
</evidence>
<accession>A0ABS1Q978</accession>